<dbReference type="AlphaFoldDB" id="A0A410VFP7"/>
<dbReference type="OrthoDB" id="582170at2"/>
<dbReference type="Proteomes" id="UP000593880">
    <property type="component" value="Chromosome"/>
</dbReference>
<dbReference type="InterPro" id="IPR001789">
    <property type="entry name" value="Sig_transdc_resp-reg_receiver"/>
</dbReference>
<dbReference type="EMBL" id="BMHC01000011">
    <property type="protein sequence ID" value="GGI27836.1"/>
    <property type="molecule type" value="Genomic_DNA"/>
</dbReference>
<feature type="modified residue" description="4-aspartylphosphate" evidence="4">
    <location>
        <position position="54"/>
    </location>
</feature>
<evidence type="ECO:0000256" key="2">
    <source>
        <dbReference type="ARBA" id="ARBA00023015"/>
    </source>
</evidence>
<evidence type="ECO:0000256" key="3">
    <source>
        <dbReference type="ARBA" id="ARBA00023163"/>
    </source>
</evidence>
<dbReference type="InterPro" id="IPR050595">
    <property type="entry name" value="Bact_response_regulator"/>
</dbReference>
<dbReference type="Gene3D" id="3.40.50.2300">
    <property type="match status" value="1"/>
</dbReference>
<organism evidence="6 9">
    <name type="scientific">Bradyrhizobium guangdongense</name>
    <dbReference type="NCBI Taxonomy" id="1325090"/>
    <lineage>
        <taxon>Bacteria</taxon>
        <taxon>Pseudomonadati</taxon>
        <taxon>Pseudomonadota</taxon>
        <taxon>Alphaproteobacteria</taxon>
        <taxon>Hyphomicrobiales</taxon>
        <taxon>Nitrobacteraceae</taxon>
        <taxon>Bradyrhizobium</taxon>
    </lineage>
</organism>
<dbReference type="PANTHER" id="PTHR44591:SF3">
    <property type="entry name" value="RESPONSE REGULATORY DOMAIN-CONTAINING PROTEIN"/>
    <property type="match status" value="1"/>
</dbReference>
<sequence length="115" mass="12621">MPLRLLVVEDESLIAMMIEDMAEELGHEVVAKATNVPQATSLIDAGGFDVALLDVNLAGEFSYGLAEMLQTRDVPFLFTTGYGAGIEEEWRNCKILQKPFAEDQLNAELVAFEKG</sequence>
<keyword evidence="8" id="KW-1185">Reference proteome</keyword>
<evidence type="ECO:0000313" key="7">
    <source>
        <dbReference type="EMBL" id="QOZ63544.1"/>
    </source>
</evidence>
<reference evidence="6" key="1">
    <citation type="journal article" date="2014" name="Int. J. Syst. Evol. Microbiol.">
        <title>Complete genome sequence of Corynebacterium casei LMG S-19264T (=DSM 44701T), isolated from a smear-ripened cheese.</title>
        <authorList>
            <consortium name="US DOE Joint Genome Institute (JGI-PGF)"/>
            <person name="Walter F."/>
            <person name="Albersmeier A."/>
            <person name="Kalinowski J."/>
            <person name="Ruckert C."/>
        </authorList>
    </citation>
    <scope>NUCLEOTIDE SEQUENCE</scope>
    <source>
        <strain evidence="6">CGMCC 1.15034</strain>
    </source>
</reference>
<evidence type="ECO:0000313" key="6">
    <source>
        <dbReference type="EMBL" id="GGI27836.1"/>
    </source>
</evidence>
<dbReference type="GO" id="GO:0000160">
    <property type="term" value="P:phosphorelay signal transduction system"/>
    <property type="evidence" value="ECO:0007669"/>
    <property type="project" value="InterPro"/>
</dbReference>
<reference evidence="7 8" key="2">
    <citation type="submission" date="2018-06" db="EMBL/GenBank/DDBJ databases">
        <title>Comparative genomics of rhizobia nodulating Arachis hypogaea in China.</title>
        <authorList>
            <person name="Li Y."/>
        </authorList>
    </citation>
    <scope>NUCLEOTIDE SEQUENCE [LARGE SCALE GENOMIC DNA]</scope>
    <source>
        <strain evidence="7 8">CCBAU 51658</strain>
    </source>
</reference>
<dbReference type="InterPro" id="IPR011006">
    <property type="entry name" value="CheY-like_superfamily"/>
</dbReference>
<accession>A0A410VFP7</accession>
<dbReference type="SUPFAM" id="SSF52172">
    <property type="entry name" value="CheY-like"/>
    <property type="match status" value="1"/>
</dbReference>
<dbReference type="Proteomes" id="UP000625079">
    <property type="component" value="Unassembled WGS sequence"/>
</dbReference>
<proteinExistence type="predicted"/>
<evidence type="ECO:0000259" key="5">
    <source>
        <dbReference type="PROSITE" id="PS50110"/>
    </source>
</evidence>
<reference evidence="6" key="3">
    <citation type="submission" date="2022-12" db="EMBL/GenBank/DDBJ databases">
        <authorList>
            <person name="Sun Q."/>
            <person name="Zhou Y."/>
        </authorList>
    </citation>
    <scope>NUCLEOTIDE SEQUENCE</scope>
    <source>
        <strain evidence="6">CGMCC 1.15034</strain>
    </source>
</reference>
<keyword evidence="3" id="KW-0804">Transcription</keyword>
<evidence type="ECO:0000256" key="1">
    <source>
        <dbReference type="ARBA" id="ARBA00022553"/>
    </source>
</evidence>
<evidence type="ECO:0000313" key="8">
    <source>
        <dbReference type="Proteomes" id="UP000593880"/>
    </source>
</evidence>
<evidence type="ECO:0000256" key="4">
    <source>
        <dbReference type="PROSITE-ProRule" id="PRU00169"/>
    </source>
</evidence>
<dbReference type="RefSeq" id="WP_028141938.1">
    <property type="nucleotide sequence ID" value="NZ_BMHC01000011.1"/>
</dbReference>
<keyword evidence="1 4" id="KW-0597">Phosphoprotein</keyword>
<feature type="domain" description="Response regulatory" evidence="5">
    <location>
        <begin position="4"/>
        <end position="113"/>
    </location>
</feature>
<gene>
    <name evidence="6" type="ORF">GCM10010987_46380</name>
    <name evidence="7" type="ORF">XH86_03375</name>
</gene>
<name>A0A410VFP7_9BRAD</name>
<dbReference type="PANTHER" id="PTHR44591">
    <property type="entry name" value="STRESS RESPONSE REGULATOR PROTEIN 1"/>
    <property type="match status" value="1"/>
</dbReference>
<evidence type="ECO:0000313" key="9">
    <source>
        <dbReference type="Proteomes" id="UP000625079"/>
    </source>
</evidence>
<dbReference type="EMBL" id="CP030057">
    <property type="protein sequence ID" value="QOZ63544.1"/>
    <property type="molecule type" value="Genomic_DNA"/>
</dbReference>
<protein>
    <submittedName>
        <fullName evidence="6">Response regulator</fullName>
    </submittedName>
</protein>
<dbReference type="SMART" id="SM00448">
    <property type="entry name" value="REC"/>
    <property type="match status" value="1"/>
</dbReference>
<dbReference type="PROSITE" id="PS50110">
    <property type="entry name" value="RESPONSE_REGULATORY"/>
    <property type="match status" value="1"/>
</dbReference>
<keyword evidence="2" id="KW-0805">Transcription regulation</keyword>
<dbReference type="Pfam" id="PF00072">
    <property type="entry name" value="Response_reg"/>
    <property type="match status" value="1"/>
</dbReference>